<dbReference type="Proteomes" id="UP000194265">
    <property type="component" value="Chromosome"/>
</dbReference>
<gene>
    <name evidence="1" type="ORF">CVIC8964_1065</name>
</gene>
<dbReference type="EMBL" id="CP018791">
    <property type="protein sequence ID" value="ARR02470.1"/>
    <property type="molecule type" value="Genomic_DNA"/>
</dbReference>
<evidence type="ECO:0000313" key="2">
    <source>
        <dbReference type="Proteomes" id="UP000194265"/>
    </source>
</evidence>
<name>A0A1X9T1U0_9BACT</name>
<dbReference type="OrthoDB" id="5359819at2"/>
<reference evidence="1 2" key="1">
    <citation type="journal article" date="2017" name="Genome Biol. Evol.">
        <title>Comparative Genomic Analysis Identifies a Campylobacter Clade Deficient in Selenium Metabolism.</title>
        <authorList>
            <person name="Miller W.G."/>
            <person name="Yee E."/>
            <person name="Lopes B.S."/>
            <person name="Chapman M.H."/>
            <person name="Huynh S."/>
            <person name="Bono J.L."/>
            <person name="Parker C.T."/>
            <person name="Strachan N.J.C."/>
            <person name="Forbes K.J."/>
        </authorList>
    </citation>
    <scope>NUCLEOTIDE SEQUENCE [LARGE SCALE GENOMIC DNA]</scope>
    <source>
        <strain evidence="1 2">RM8964</strain>
    </source>
</reference>
<protein>
    <submittedName>
        <fullName evidence="1">Uncharacterized protein</fullName>
    </submittedName>
</protein>
<evidence type="ECO:0000313" key="1">
    <source>
        <dbReference type="EMBL" id="ARR02470.1"/>
    </source>
</evidence>
<organism evidence="1 2">
    <name type="scientific">Campylobacter vicugnae</name>
    <dbReference type="NCBI Taxonomy" id="1660076"/>
    <lineage>
        <taxon>Bacteria</taxon>
        <taxon>Pseudomonadati</taxon>
        <taxon>Campylobacterota</taxon>
        <taxon>Epsilonproteobacteria</taxon>
        <taxon>Campylobacterales</taxon>
        <taxon>Campylobacteraceae</taxon>
        <taxon>Campylobacter</taxon>
    </lineage>
</organism>
<dbReference type="AlphaFoldDB" id="A0A1X9T1U0"/>
<accession>A0A1X9T1U0</accession>
<sequence>MSRLTLWLLPFFCVSLLFGAQPKWTHYKEFILKKDEKAKIILIDRLHLIRDEFEFSWTLYDNTNLVVHTKFRNYPRQIVLSLRRGLEMYHQPILGFIKDPLRDSVDLYLDFKEYRHYDGTVVLDSYIMDQTSRVEIEYIPDR</sequence>
<dbReference type="RefSeq" id="WP_086333811.1">
    <property type="nucleotide sequence ID" value="NZ_CP018791.1"/>
</dbReference>
<dbReference type="STRING" id="1660074.CVIC8964_1065"/>
<proteinExistence type="predicted"/>